<keyword evidence="3" id="KW-1003">Cell membrane</keyword>
<dbReference type="SUPFAM" id="SSF103473">
    <property type="entry name" value="MFS general substrate transporter"/>
    <property type="match status" value="1"/>
</dbReference>
<evidence type="ECO:0000256" key="4">
    <source>
        <dbReference type="ARBA" id="ARBA00022692"/>
    </source>
</evidence>
<evidence type="ECO:0000256" key="5">
    <source>
        <dbReference type="ARBA" id="ARBA00022989"/>
    </source>
</evidence>
<dbReference type="PROSITE" id="PS50850">
    <property type="entry name" value="MFS"/>
    <property type="match status" value="1"/>
</dbReference>
<dbReference type="GO" id="GO:0022857">
    <property type="term" value="F:transmembrane transporter activity"/>
    <property type="evidence" value="ECO:0007669"/>
    <property type="project" value="InterPro"/>
</dbReference>
<dbReference type="InterPro" id="IPR020846">
    <property type="entry name" value="MFS_dom"/>
</dbReference>
<keyword evidence="5 7" id="KW-1133">Transmembrane helix</keyword>
<dbReference type="EMBL" id="WMKA01000070">
    <property type="protein sequence ID" value="MTG90859.1"/>
    <property type="molecule type" value="Genomic_DNA"/>
</dbReference>
<feature type="transmembrane region" description="Helical" evidence="7">
    <location>
        <begin position="103"/>
        <end position="124"/>
    </location>
</feature>
<feature type="transmembrane region" description="Helical" evidence="7">
    <location>
        <begin position="372"/>
        <end position="391"/>
    </location>
</feature>
<comment type="caution">
    <text evidence="9">The sequence shown here is derived from an EMBL/GenBank/DDBJ whole genome shotgun (WGS) entry which is preliminary data.</text>
</comment>
<evidence type="ECO:0000259" key="8">
    <source>
        <dbReference type="PROSITE" id="PS50850"/>
    </source>
</evidence>
<evidence type="ECO:0000256" key="2">
    <source>
        <dbReference type="ARBA" id="ARBA00022448"/>
    </source>
</evidence>
<keyword evidence="2" id="KW-0813">Transport</keyword>
<comment type="subcellular location">
    <subcellularLocation>
        <location evidence="1">Cell membrane</location>
        <topology evidence="1">Multi-pass membrane protein</topology>
    </subcellularLocation>
</comment>
<sequence length="395" mass="39268">MTTTGTVSRRVGFAVAVVASTLMMAAASAPSPFYPDLQARFDATPAAMTAVFAIYAVVLLGALLMAGSLSDHVGRRPVLSAGFVLLAVSVVAFGHAGSVAGLLVARSLQGLASGVLLSALAATITELEPAHRRGSVAVWNSVAPLVGLAVGATVGGAALTVTPTRAMGEVFGALGVAYAVLAAAVWVAPETSPRHEGWRTALRPHLALPRSGVRTFWVGVPALLAGWANGGLYLSLGAGIVASEFGVRSHLWQGGVVGLLSAGAAAAAFLVRGLPARTASIVGMTGVAAGAALALVAIGGGSLPVYLLSVVVAGTGFGASFTGVLRSVASSVGAHERVGVFASVYTVSYLSFGLPAVAAGLLVPVLSLGTTASWYAGAVVLLALTAVVLRVRSAL</sequence>
<evidence type="ECO:0000256" key="7">
    <source>
        <dbReference type="SAM" id="Phobius"/>
    </source>
</evidence>
<proteinExistence type="predicted"/>
<reference evidence="9 10" key="1">
    <citation type="submission" date="2019-11" db="EMBL/GenBank/DDBJ databases">
        <title>Cellulosimicrobium composti sp. nov. isolated from a compost.</title>
        <authorList>
            <person name="Yang Y."/>
        </authorList>
    </citation>
    <scope>NUCLEOTIDE SEQUENCE [LARGE SCALE GENOMIC DNA]</scope>
    <source>
        <strain evidence="9 10">BIT-GX5</strain>
    </source>
</reference>
<evidence type="ECO:0000256" key="1">
    <source>
        <dbReference type="ARBA" id="ARBA00004651"/>
    </source>
</evidence>
<organism evidence="9 10">
    <name type="scientific">Cellulosimicrobium composti</name>
    <dbReference type="NCBI Taxonomy" id="2672572"/>
    <lineage>
        <taxon>Bacteria</taxon>
        <taxon>Bacillati</taxon>
        <taxon>Actinomycetota</taxon>
        <taxon>Actinomycetes</taxon>
        <taxon>Micrococcales</taxon>
        <taxon>Promicromonosporaceae</taxon>
        <taxon>Cellulosimicrobium</taxon>
    </lineage>
</organism>
<dbReference type="InterPro" id="IPR036259">
    <property type="entry name" value="MFS_trans_sf"/>
</dbReference>
<feature type="transmembrane region" description="Helical" evidence="7">
    <location>
        <begin position="136"/>
        <end position="158"/>
    </location>
</feature>
<evidence type="ECO:0000313" key="10">
    <source>
        <dbReference type="Proteomes" id="UP000440668"/>
    </source>
</evidence>
<dbReference type="InterPro" id="IPR011701">
    <property type="entry name" value="MFS"/>
</dbReference>
<evidence type="ECO:0000256" key="6">
    <source>
        <dbReference type="ARBA" id="ARBA00023136"/>
    </source>
</evidence>
<dbReference type="PANTHER" id="PTHR23517:SF13">
    <property type="entry name" value="MAJOR FACILITATOR SUPERFAMILY MFS_1"/>
    <property type="match status" value="1"/>
</dbReference>
<evidence type="ECO:0000313" key="9">
    <source>
        <dbReference type="EMBL" id="MTG90859.1"/>
    </source>
</evidence>
<dbReference type="Proteomes" id="UP000440668">
    <property type="component" value="Unassembled WGS sequence"/>
</dbReference>
<feature type="transmembrane region" description="Helical" evidence="7">
    <location>
        <begin position="278"/>
        <end position="299"/>
    </location>
</feature>
<dbReference type="InterPro" id="IPR050171">
    <property type="entry name" value="MFS_Transporters"/>
</dbReference>
<feature type="transmembrane region" description="Helical" evidence="7">
    <location>
        <begin position="46"/>
        <end position="66"/>
    </location>
</feature>
<keyword evidence="4 7" id="KW-0812">Transmembrane</keyword>
<accession>A0A6N7ZNM3</accession>
<evidence type="ECO:0000256" key="3">
    <source>
        <dbReference type="ARBA" id="ARBA00022475"/>
    </source>
</evidence>
<name>A0A6N7ZNM3_9MICO</name>
<feature type="transmembrane region" description="Helical" evidence="7">
    <location>
        <begin position="340"/>
        <end position="366"/>
    </location>
</feature>
<feature type="transmembrane region" description="Helical" evidence="7">
    <location>
        <begin position="252"/>
        <end position="271"/>
    </location>
</feature>
<dbReference type="PANTHER" id="PTHR23517">
    <property type="entry name" value="RESISTANCE PROTEIN MDTM, PUTATIVE-RELATED-RELATED"/>
    <property type="match status" value="1"/>
</dbReference>
<dbReference type="Gene3D" id="1.20.1250.20">
    <property type="entry name" value="MFS general substrate transporter like domains"/>
    <property type="match status" value="1"/>
</dbReference>
<protein>
    <submittedName>
        <fullName evidence="9">MFS transporter</fullName>
    </submittedName>
</protein>
<feature type="transmembrane region" description="Helical" evidence="7">
    <location>
        <begin position="305"/>
        <end position="328"/>
    </location>
</feature>
<feature type="transmembrane region" description="Helical" evidence="7">
    <location>
        <begin position="78"/>
        <end position="97"/>
    </location>
</feature>
<dbReference type="RefSeq" id="WP_155100198.1">
    <property type="nucleotide sequence ID" value="NZ_WMKA01000070.1"/>
</dbReference>
<gene>
    <name evidence="9" type="ORF">GJV82_18235</name>
</gene>
<dbReference type="GO" id="GO:0005886">
    <property type="term" value="C:plasma membrane"/>
    <property type="evidence" value="ECO:0007669"/>
    <property type="project" value="UniProtKB-SubCell"/>
</dbReference>
<keyword evidence="6 7" id="KW-0472">Membrane</keyword>
<feature type="transmembrane region" description="Helical" evidence="7">
    <location>
        <begin position="216"/>
        <end position="240"/>
    </location>
</feature>
<dbReference type="AlphaFoldDB" id="A0A6N7ZNM3"/>
<feature type="transmembrane region" description="Helical" evidence="7">
    <location>
        <begin position="170"/>
        <end position="189"/>
    </location>
</feature>
<feature type="domain" description="Major facilitator superfamily (MFS) profile" evidence="8">
    <location>
        <begin position="1"/>
        <end position="395"/>
    </location>
</feature>
<dbReference type="Pfam" id="PF07690">
    <property type="entry name" value="MFS_1"/>
    <property type="match status" value="1"/>
</dbReference>